<accession>A0ABV8A2G4</accession>
<reference evidence="2" key="1">
    <citation type="journal article" date="2019" name="Int. J. Syst. Evol. Microbiol.">
        <title>The Global Catalogue of Microorganisms (GCM) 10K type strain sequencing project: providing services to taxonomists for standard genome sequencing and annotation.</title>
        <authorList>
            <consortium name="The Broad Institute Genomics Platform"/>
            <consortium name="The Broad Institute Genome Sequencing Center for Infectious Disease"/>
            <person name="Wu L."/>
            <person name="Ma J."/>
        </authorList>
    </citation>
    <scope>NUCLEOTIDE SEQUENCE [LARGE SCALE GENOMIC DNA]</scope>
    <source>
        <strain evidence="2">CCTCC AB 2013263</strain>
    </source>
</reference>
<dbReference type="Proteomes" id="UP001595748">
    <property type="component" value="Unassembled WGS sequence"/>
</dbReference>
<evidence type="ECO:0000313" key="2">
    <source>
        <dbReference type="Proteomes" id="UP001595748"/>
    </source>
</evidence>
<evidence type="ECO:0008006" key="3">
    <source>
        <dbReference type="Google" id="ProtNLM"/>
    </source>
</evidence>
<dbReference type="RefSeq" id="WP_380075596.1">
    <property type="nucleotide sequence ID" value="NZ_JBHRZF010000011.1"/>
</dbReference>
<dbReference type="InterPro" id="IPR015947">
    <property type="entry name" value="PUA-like_sf"/>
</dbReference>
<comment type="caution">
    <text evidence="1">The sequence shown here is derived from an EMBL/GenBank/DDBJ whole genome shotgun (WGS) entry which is preliminary data.</text>
</comment>
<dbReference type="EMBL" id="JBHRZF010000011">
    <property type="protein sequence ID" value="MFC3859430.1"/>
    <property type="molecule type" value="Genomic_DNA"/>
</dbReference>
<proteinExistence type="predicted"/>
<organism evidence="1 2">
    <name type="scientific">Deinococcus antarcticus</name>
    <dbReference type="NCBI Taxonomy" id="1298767"/>
    <lineage>
        <taxon>Bacteria</taxon>
        <taxon>Thermotogati</taxon>
        <taxon>Deinococcota</taxon>
        <taxon>Deinococci</taxon>
        <taxon>Deinococcales</taxon>
        <taxon>Deinococcaceae</taxon>
        <taxon>Deinococcus</taxon>
    </lineage>
</organism>
<evidence type="ECO:0000313" key="1">
    <source>
        <dbReference type="EMBL" id="MFC3859430.1"/>
    </source>
</evidence>
<sequence length="177" mass="19757">MTPPILGLTLTHPWPVAIRDWGKDVENRTWKPSKWGGCVGMYLAIHGGKPAPKLDGHSEKAVDFRSDLGWIARQINSGVIKVTREQLEPYLNEEKDALEYAACVRPGIVAVARVAAVTTGHESPWAARNQFNWVLADVTPIDPIQYTGGRGLWEIEAYTKDQLRAAWSEKHDGEVKF</sequence>
<name>A0ABV8A2G4_9DEIO</name>
<dbReference type="SUPFAM" id="SSF88697">
    <property type="entry name" value="PUA domain-like"/>
    <property type="match status" value="1"/>
</dbReference>
<protein>
    <recommendedName>
        <fullName evidence="3">ASCH domain-containing protein</fullName>
    </recommendedName>
</protein>
<keyword evidence="2" id="KW-1185">Reference proteome</keyword>
<gene>
    <name evidence="1" type="ORF">ACFOPQ_01395</name>
</gene>